<dbReference type="InParanoid" id="A0A482XML6"/>
<evidence type="ECO:0000313" key="1">
    <source>
        <dbReference type="EMBL" id="RZF46471.1"/>
    </source>
</evidence>
<dbReference type="AlphaFoldDB" id="A0A482XML6"/>
<comment type="caution">
    <text evidence="1">The sequence shown here is derived from an EMBL/GenBank/DDBJ whole genome shotgun (WGS) entry which is preliminary data.</text>
</comment>
<gene>
    <name evidence="1" type="ORF">LSTR_LSTR015783</name>
</gene>
<keyword evidence="2" id="KW-1185">Reference proteome</keyword>
<dbReference type="OrthoDB" id="3535323at2759"/>
<dbReference type="Proteomes" id="UP000291343">
    <property type="component" value="Unassembled WGS sequence"/>
</dbReference>
<reference evidence="1 2" key="1">
    <citation type="journal article" date="2017" name="Gigascience">
        <title>Genome sequence of the small brown planthopper, Laodelphax striatellus.</title>
        <authorList>
            <person name="Zhu J."/>
            <person name="Jiang F."/>
            <person name="Wang X."/>
            <person name="Yang P."/>
            <person name="Bao Y."/>
            <person name="Zhao W."/>
            <person name="Wang W."/>
            <person name="Lu H."/>
            <person name="Wang Q."/>
            <person name="Cui N."/>
            <person name="Li J."/>
            <person name="Chen X."/>
            <person name="Luo L."/>
            <person name="Yu J."/>
            <person name="Kang L."/>
            <person name="Cui F."/>
        </authorList>
    </citation>
    <scope>NUCLEOTIDE SEQUENCE [LARGE SCALE GENOMIC DNA]</scope>
    <source>
        <strain evidence="1">Lst14</strain>
    </source>
</reference>
<dbReference type="EMBL" id="QKKF02006276">
    <property type="protein sequence ID" value="RZF46471.1"/>
    <property type="molecule type" value="Genomic_DNA"/>
</dbReference>
<proteinExistence type="predicted"/>
<name>A0A482XML6_LAOST</name>
<sequence length="131" mass="14427">MSVDAECTLHRVNSIIADKPVPSRARATLPASYLAINLVSPDVYGIFARKTIPNRTQFGPIEGVLLKCEDVWTDFSPLELLVKTETGDIHRLDCPMKPAKNAKEQNLVLSHARPLALLHNKRAPCTHASSC</sequence>
<protein>
    <submittedName>
        <fullName evidence="1">Uncharacterized protein</fullName>
    </submittedName>
</protein>
<dbReference type="InterPro" id="IPR046341">
    <property type="entry name" value="SET_dom_sf"/>
</dbReference>
<dbReference type="STRING" id="195883.A0A482XML6"/>
<accession>A0A482XML6</accession>
<evidence type="ECO:0000313" key="2">
    <source>
        <dbReference type="Proteomes" id="UP000291343"/>
    </source>
</evidence>
<dbReference type="Gene3D" id="2.170.270.10">
    <property type="entry name" value="SET domain"/>
    <property type="match status" value="1"/>
</dbReference>
<organism evidence="1 2">
    <name type="scientific">Laodelphax striatellus</name>
    <name type="common">Small brown planthopper</name>
    <name type="synonym">Delphax striatella</name>
    <dbReference type="NCBI Taxonomy" id="195883"/>
    <lineage>
        <taxon>Eukaryota</taxon>
        <taxon>Metazoa</taxon>
        <taxon>Ecdysozoa</taxon>
        <taxon>Arthropoda</taxon>
        <taxon>Hexapoda</taxon>
        <taxon>Insecta</taxon>
        <taxon>Pterygota</taxon>
        <taxon>Neoptera</taxon>
        <taxon>Paraneoptera</taxon>
        <taxon>Hemiptera</taxon>
        <taxon>Auchenorrhyncha</taxon>
        <taxon>Fulgoroidea</taxon>
        <taxon>Delphacidae</taxon>
        <taxon>Criomorphinae</taxon>
        <taxon>Laodelphax</taxon>
    </lineage>
</organism>